<dbReference type="GO" id="GO:0003700">
    <property type="term" value="F:DNA-binding transcription factor activity"/>
    <property type="evidence" value="ECO:0007669"/>
    <property type="project" value="TreeGrafter"/>
</dbReference>
<proteinExistence type="predicted"/>
<dbReference type="GO" id="GO:0005829">
    <property type="term" value="C:cytosol"/>
    <property type="evidence" value="ECO:0007669"/>
    <property type="project" value="TreeGrafter"/>
</dbReference>
<dbReference type="AlphaFoldDB" id="A0A9W6PNW9"/>
<dbReference type="RefSeq" id="WP_033256423.1">
    <property type="nucleotide sequence ID" value="NZ_BSRX01000050.1"/>
</dbReference>
<dbReference type="InterPro" id="IPR011051">
    <property type="entry name" value="RmlC_Cupin_sf"/>
</dbReference>
<dbReference type="PANTHER" id="PTHR46797:SF10">
    <property type="entry name" value="BLR1115 PROTEIN"/>
    <property type="match status" value="1"/>
</dbReference>
<dbReference type="PROSITE" id="PS50943">
    <property type="entry name" value="HTH_CROC1"/>
    <property type="match status" value="1"/>
</dbReference>
<sequence length="191" mass="20715">MGNDELPDEEGRRLAARLAALRAERGWSLDELARRSGTSRSTLSRLERAELSPTAAQLGRLCTAYGRTVSRLLAEVESDPPGLLRAAEQPRWHDPATGFARRSVSPPHPGLRAELVEGTLPPGADVRYDAPPVPGLEHHLWVLDGALDLALDGTVHRLAAGDCLRYRLHGASGFHCPGPHPVRYLIALVLP</sequence>
<dbReference type="EMBL" id="BSRX01000050">
    <property type="protein sequence ID" value="GLW58309.1"/>
    <property type="molecule type" value="Genomic_DNA"/>
</dbReference>
<dbReference type="InterPro" id="IPR050807">
    <property type="entry name" value="TransReg_Diox_bact_type"/>
</dbReference>
<reference evidence="3" key="1">
    <citation type="submission" date="2023-02" db="EMBL/GenBank/DDBJ databases">
        <title>Kitasatospora phosalacinea NBRC 14362.</title>
        <authorList>
            <person name="Ichikawa N."/>
            <person name="Sato H."/>
            <person name="Tonouchi N."/>
        </authorList>
    </citation>
    <scope>NUCLEOTIDE SEQUENCE</scope>
    <source>
        <strain evidence="3">NBRC 14362</strain>
    </source>
</reference>
<evidence type="ECO:0000313" key="3">
    <source>
        <dbReference type="EMBL" id="GLW58309.1"/>
    </source>
</evidence>
<accession>A0A9W6PNW9</accession>
<dbReference type="CDD" id="cd00093">
    <property type="entry name" value="HTH_XRE"/>
    <property type="match status" value="1"/>
</dbReference>
<dbReference type="Gene3D" id="1.10.260.40">
    <property type="entry name" value="lambda repressor-like DNA-binding domains"/>
    <property type="match status" value="1"/>
</dbReference>
<dbReference type="Pfam" id="PF13560">
    <property type="entry name" value="HTH_31"/>
    <property type="match status" value="1"/>
</dbReference>
<dbReference type="InterPro" id="IPR001387">
    <property type="entry name" value="Cro/C1-type_HTH"/>
</dbReference>
<keyword evidence="1 3" id="KW-0238">DNA-binding</keyword>
<dbReference type="InterPro" id="IPR014710">
    <property type="entry name" value="RmlC-like_jellyroll"/>
</dbReference>
<organism evidence="3 4">
    <name type="scientific">Kitasatospora phosalacinea</name>
    <dbReference type="NCBI Taxonomy" id="2065"/>
    <lineage>
        <taxon>Bacteria</taxon>
        <taxon>Bacillati</taxon>
        <taxon>Actinomycetota</taxon>
        <taxon>Actinomycetes</taxon>
        <taxon>Kitasatosporales</taxon>
        <taxon>Streptomycetaceae</taxon>
        <taxon>Kitasatospora</taxon>
    </lineage>
</organism>
<dbReference type="InterPro" id="IPR010982">
    <property type="entry name" value="Lambda_DNA-bd_dom_sf"/>
</dbReference>
<feature type="domain" description="HTH cro/C1-type" evidence="2">
    <location>
        <begin position="18"/>
        <end position="72"/>
    </location>
</feature>
<evidence type="ECO:0000259" key="2">
    <source>
        <dbReference type="PROSITE" id="PS50943"/>
    </source>
</evidence>
<gene>
    <name evidence="3" type="ORF">Kpho01_63200</name>
</gene>
<comment type="caution">
    <text evidence="3">The sequence shown here is derived from an EMBL/GenBank/DDBJ whole genome shotgun (WGS) entry which is preliminary data.</text>
</comment>
<evidence type="ECO:0000256" key="1">
    <source>
        <dbReference type="ARBA" id="ARBA00023125"/>
    </source>
</evidence>
<protein>
    <submittedName>
        <fullName evidence="3">DNA-binding protein</fullName>
    </submittedName>
</protein>
<dbReference type="GO" id="GO:0003677">
    <property type="term" value="F:DNA binding"/>
    <property type="evidence" value="ECO:0007669"/>
    <property type="project" value="UniProtKB-KW"/>
</dbReference>
<dbReference type="CDD" id="cd02209">
    <property type="entry name" value="cupin_XRE_C"/>
    <property type="match status" value="1"/>
</dbReference>
<dbReference type="SUPFAM" id="SSF51182">
    <property type="entry name" value="RmlC-like cupins"/>
    <property type="match status" value="1"/>
</dbReference>
<evidence type="ECO:0000313" key="4">
    <source>
        <dbReference type="Proteomes" id="UP001165143"/>
    </source>
</evidence>
<dbReference type="SUPFAM" id="SSF47413">
    <property type="entry name" value="lambda repressor-like DNA-binding domains"/>
    <property type="match status" value="1"/>
</dbReference>
<dbReference type="SMART" id="SM00530">
    <property type="entry name" value="HTH_XRE"/>
    <property type="match status" value="1"/>
</dbReference>
<dbReference type="PANTHER" id="PTHR46797">
    <property type="entry name" value="HTH-TYPE TRANSCRIPTIONAL REGULATOR"/>
    <property type="match status" value="1"/>
</dbReference>
<dbReference type="OrthoDB" id="73827at2"/>
<name>A0A9W6PNW9_9ACTN</name>
<dbReference type="Proteomes" id="UP001165143">
    <property type="component" value="Unassembled WGS sequence"/>
</dbReference>
<dbReference type="Gene3D" id="2.60.120.10">
    <property type="entry name" value="Jelly Rolls"/>
    <property type="match status" value="1"/>
</dbReference>